<comment type="cofactor">
    <cofactor evidence="1">
        <name>[3Fe-4S] cluster</name>
        <dbReference type="ChEBI" id="CHEBI:21137"/>
    </cofactor>
</comment>
<dbReference type="InterPro" id="IPR001080">
    <property type="entry name" value="3Fe4S_ferredoxin"/>
</dbReference>
<keyword evidence="6 8" id="KW-0411">Iron-sulfur</keyword>
<accession>A0A0F0GTQ0</accession>
<dbReference type="RefSeq" id="WP_045313506.1">
    <property type="nucleotide sequence ID" value="NZ_JYJG01000152.1"/>
</dbReference>
<dbReference type="PRINTS" id="PR00352">
    <property type="entry name" value="3FE4SFRDOXIN"/>
</dbReference>
<evidence type="ECO:0000259" key="9">
    <source>
        <dbReference type="PROSITE" id="PS51379"/>
    </source>
</evidence>
<keyword evidence="2 8" id="KW-0813">Transport</keyword>
<keyword evidence="7" id="KW-0003">3Fe-4S</keyword>
<dbReference type="Proteomes" id="UP000033393">
    <property type="component" value="Unassembled WGS sequence"/>
</dbReference>
<dbReference type="PATRIC" id="fig|68170.10.peg.5510"/>
<dbReference type="PANTHER" id="PTHR36923:SF3">
    <property type="entry name" value="FERREDOXIN"/>
    <property type="match status" value="1"/>
</dbReference>
<dbReference type="GO" id="GO:0051538">
    <property type="term" value="F:3 iron, 4 sulfur cluster binding"/>
    <property type="evidence" value="ECO:0007669"/>
    <property type="project" value="UniProtKB-KW"/>
</dbReference>
<protein>
    <recommendedName>
        <fullName evidence="8">Ferredoxin</fullName>
    </recommendedName>
</protein>
<comment type="caution">
    <text evidence="10">The sequence shown here is derived from an EMBL/GenBank/DDBJ whole genome shotgun (WGS) entry which is preliminary data.</text>
</comment>
<sequence>MKVRIDVDACVGAGQCVLAAPDVFDQRDDDGMVVLLVEDPPAHLEAATEHAALLCPAMAIVVDR</sequence>
<dbReference type="InterPro" id="IPR051269">
    <property type="entry name" value="Fe-S_cluster_ET"/>
</dbReference>
<evidence type="ECO:0000313" key="10">
    <source>
        <dbReference type="EMBL" id="KJK46864.1"/>
    </source>
</evidence>
<name>A0A0F0GTQ0_LENAE</name>
<dbReference type="InterPro" id="IPR017896">
    <property type="entry name" value="4Fe4S_Fe-S-bd"/>
</dbReference>
<evidence type="ECO:0000313" key="11">
    <source>
        <dbReference type="Proteomes" id="UP000033393"/>
    </source>
</evidence>
<evidence type="ECO:0000256" key="4">
    <source>
        <dbReference type="ARBA" id="ARBA00022982"/>
    </source>
</evidence>
<dbReference type="Gene3D" id="3.30.70.20">
    <property type="match status" value="1"/>
</dbReference>
<dbReference type="GO" id="GO:0009055">
    <property type="term" value="F:electron transfer activity"/>
    <property type="evidence" value="ECO:0007669"/>
    <property type="project" value="UniProtKB-UniRule"/>
</dbReference>
<dbReference type="SUPFAM" id="SSF54862">
    <property type="entry name" value="4Fe-4S ferredoxins"/>
    <property type="match status" value="1"/>
</dbReference>
<keyword evidence="4 8" id="KW-0249">Electron transport</keyword>
<dbReference type="PANTHER" id="PTHR36923">
    <property type="entry name" value="FERREDOXIN"/>
    <property type="match status" value="1"/>
</dbReference>
<reference evidence="10 11" key="1">
    <citation type="submission" date="2015-02" db="EMBL/GenBank/DDBJ databases">
        <authorList>
            <person name="Ju K.-S."/>
            <person name="Doroghazi J.R."/>
            <person name="Metcalf W."/>
        </authorList>
    </citation>
    <scope>NUCLEOTIDE SEQUENCE [LARGE SCALE GENOMIC DNA]</scope>
    <source>
        <strain evidence="10 11">NRRL B-16140</strain>
    </source>
</reference>
<proteinExistence type="predicted"/>
<dbReference type="EMBL" id="JYJG01000152">
    <property type="protein sequence ID" value="KJK46864.1"/>
    <property type="molecule type" value="Genomic_DNA"/>
</dbReference>
<evidence type="ECO:0000256" key="5">
    <source>
        <dbReference type="ARBA" id="ARBA00023004"/>
    </source>
</evidence>
<organism evidence="10 11">
    <name type="scientific">Lentzea aerocolonigenes</name>
    <name type="common">Lechevalieria aerocolonigenes</name>
    <name type="synonym">Saccharothrix aerocolonigenes</name>
    <dbReference type="NCBI Taxonomy" id="68170"/>
    <lineage>
        <taxon>Bacteria</taxon>
        <taxon>Bacillati</taxon>
        <taxon>Actinomycetota</taxon>
        <taxon>Actinomycetes</taxon>
        <taxon>Pseudonocardiales</taxon>
        <taxon>Pseudonocardiaceae</taxon>
        <taxon>Lentzea</taxon>
    </lineage>
</organism>
<evidence type="ECO:0000256" key="6">
    <source>
        <dbReference type="ARBA" id="ARBA00023014"/>
    </source>
</evidence>
<dbReference type="PROSITE" id="PS51379">
    <property type="entry name" value="4FE4S_FER_2"/>
    <property type="match status" value="1"/>
</dbReference>
<evidence type="ECO:0000256" key="1">
    <source>
        <dbReference type="ARBA" id="ARBA00001927"/>
    </source>
</evidence>
<feature type="domain" description="4Fe-4S ferredoxin-type" evidence="9">
    <location>
        <begin position="1"/>
        <end position="29"/>
    </location>
</feature>
<gene>
    <name evidence="10" type="ORF">UK23_22165</name>
</gene>
<evidence type="ECO:0000256" key="2">
    <source>
        <dbReference type="ARBA" id="ARBA00022448"/>
    </source>
</evidence>
<dbReference type="Pfam" id="PF13459">
    <property type="entry name" value="Fer4_15"/>
    <property type="match status" value="1"/>
</dbReference>
<evidence type="ECO:0000256" key="7">
    <source>
        <dbReference type="ARBA" id="ARBA00023291"/>
    </source>
</evidence>
<keyword evidence="5 8" id="KW-0408">Iron</keyword>
<evidence type="ECO:0000256" key="8">
    <source>
        <dbReference type="RuleBase" id="RU368020"/>
    </source>
</evidence>
<dbReference type="GO" id="GO:0005506">
    <property type="term" value="F:iron ion binding"/>
    <property type="evidence" value="ECO:0007669"/>
    <property type="project" value="UniProtKB-UniRule"/>
</dbReference>
<dbReference type="AlphaFoldDB" id="A0A0F0GTQ0"/>
<dbReference type="OrthoDB" id="14703at2"/>
<keyword evidence="11" id="KW-1185">Reference proteome</keyword>
<evidence type="ECO:0000256" key="3">
    <source>
        <dbReference type="ARBA" id="ARBA00022723"/>
    </source>
</evidence>
<comment type="function">
    <text evidence="8">Ferredoxins are iron-sulfur proteins that transfer electrons in a wide variety of metabolic reactions.</text>
</comment>
<keyword evidence="3 8" id="KW-0479">Metal-binding</keyword>